<keyword evidence="2" id="KW-0812">Transmembrane</keyword>
<dbReference type="PANTHER" id="PTHR42109">
    <property type="entry name" value="UNPLACED GENOMIC SCAFFOLD UM_SCAF_CONTIG_1.265, WHOLE GENOME SHOTGUN SEQUENCE"/>
    <property type="match status" value="1"/>
</dbReference>
<evidence type="ECO:0000256" key="1">
    <source>
        <dbReference type="SAM" id="MobiDB-lite"/>
    </source>
</evidence>
<feature type="compositionally biased region" description="Basic and acidic residues" evidence="1">
    <location>
        <begin position="461"/>
        <end position="487"/>
    </location>
</feature>
<comment type="caution">
    <text evidence="4">The sequence shown here is derived from an EMBL/GenBank/DDBJ whole genome shotgun (WGS) entry which is preliminary data.</text>
</comment>
<sequence length="753" mass="83671">MGSLDERGDISVALLAIYPFIFILALILTVRHGFRRQAGWLFLLLFSTAKIVGAILHIVAELQSAPSKGLLIAAFAIEGAGLAPLLECTLSFVGAAGSRIIETHAIVTRARLRIVHLLMTGAAVMFIIGATDATSDDASERSTGSTLRKVGGILFLVAFLTIVSCIVVFWSAQHELLKYQKILLKGISCAVPFLAVRVLYSILSSFSPSSSFSSLGTSSESTSGLAKFNTITGRWQLFLIMGVLMEFFVVSIYLFFGLRLPVSEGVDYEAVQTLYNNKLYKTIRGNVTSFHLLLLRETRESATSAARLRSLAVVIIAPSHALEFVLYAESSCLSKQKRARTSKKSNNPDRKGWVSQSTPTRERLLGVRRSGLRISFAFRGRRPSCLLNLNKCIPQPTSISTTAIEPSSSCSSSSTSSTDLKRKFTSLDTNPSSGAFERVAGADVEEASSTKKHRCTPRATECQKEETVDNLERERVVEQRTKAVKEKQRQKKKKKRQKAEKQARNEEHRQRVEETARHAETANPESRRFLVGMPLASSVSCEKHINKLKSKLKNAIVCSKLLVVTEEHFDEVIIPSVSLGNRLPRLLCQETLAAIERVLDDVQPPHELESSQNAEDKIKYLFKPILKSLSLHDTIITTGFSWREKIGLRSTIDLGIHEYGPKSDAAIIKVLNDKEAKIVVLFEAYSKLGQSLSTPDENRADRVRLLIQGSYISIRDGKPSVVYYLTRDKYVETILIFCEDQERRKVRLLLTSA</sequence>
<keyword evidence="2" id="KW-1133">Transmembrane helix</keyword>
<feature type="transmembrane region" description="Helical" evidence="2">
    <location>
        <begin position="40"/>
        <end position="60"/>
    </location>
</feature>
<dbReference type="AlphaFoldDB" id="A0A9Q5HSI6"/>
<feature type="transmembrane region" description="Helical" evidence="2">
    <location>
        <begin position="150"/>
        <end position="170"/>
    </location>
</feature>
<dbReference type="InterPro" id="IPR056119">
    <property type="entry name" value="DUF7702"/>
</dbReference>
<name>A0A9Q5HSI6_SANBA</name>
<evidence type="ECO:0000259" key="3">
    <source>
        <dbReference type="Pfam" id="PF24800"/>
    </source>
</evidence>
<feature type="compositionally biased region" description="Basic residues" evidence="1">
    <location>
        <begin position="488"/>
        <end position="498"/>
    </location>
</feature>
<feature type="region of interest" description="Disordered" evidence="1">
    <location>
        <begin position="337"/>
        <end position="358"/>
    </location>
</feature>
<organism evidence="4 5">
    <name type="scientific">Sanghuangporus baumii</name>
    <name type="common">Phellinus baumii</name>
    <dbReference type="NCBI Taxonomy" id="108892"/>
    <lineage>
        <taxon>Eukaryota</taxon>
        <taxon>Fungi</taxon>
        <taxon>Dikarya</taxon>
        <taxon>Basidiomycota</taxon>
        <taxon>Agaricomycotina</taxon>
        <taxon>Agaricomycetes</taxon>
        <taxon>Hymenochaetales</taxon>
        <taxon>Hymenochaetaceae</taxon>
        <taxon>Sanghuangporus</taxon>
    </lineage>
</organism>
<feature type="compositionally biased region" description="Low complexity" evidence="1">
    <location>
        <begin position="401"/>
        <end position="418"/>
    </location>
</feature>
<evidence type="ECO:0000313" key="5">
    <source>
        <dbReference type="Proteomes" id="UP000757232"/>
    </source>
</evidence>
<feature type="compositionally biased region" description="Basic and acidic residues" evidence="1">
    <location>
        <begin position="499"/>
        <end position="527"/>
    </location>
</feature>
<feature type="transmembrane region" description="Helical" evidence="2">
    <location>
        <begin position="12"/>
        <end position="28"/>
    </location>
</feature>
<evidence type="ECO:0000313" key="4">
    <source>
        <dbReference type="EMBL" id="OCB85195.1"/>
    </source>
</evidence>
<accession>A0A9Q5HSI6</accession>
<keyword evidence="2" id="KW-0472">Membrane</keyword>
<feature type="transmembrane region" description="Helical" evidence="2">
    <location>
        <begin position="235"/>
        <end position="256"/>
    </location>
</feature>
<feature type="transmembrane region" description="Helical" evidence="2">
    <location>
        <begin position="114"/>
        <end position="130"/>
    </location>
</feature>
<feature type="region of interest" description="Disordered" evidence="1">
    <location>
        <begin position="401"/>
        <end position="527"/>
    </location>
</feature>
<protein>
    <recommendedName>
        <fullName evidence="3">DUF7702 domain-containing protein</fullName>
    </recommendedName>
</protein>
<evidence type="ECO:0000256" key="2">
    <source>
        <dbReference type="SAM" id="Phobius"/>
    </source>
</evidence>
<proteinExistence type="predicted"/>
<keyword evidence="5" id="KW-1185">Reference proteome</keyword>
<dbReference type="PANTHER" id="PTHR42109:SF2">
    <property type="entry name" value="INTEGRAL MEMBRANE PROTEIN"/>
    <property type="match status" value="1"/>
</dbReference>
<reference evidence="4" key="1">
    <citation type="submission" date="2016-06" db="EMBL/GenBank/DDBJ databases">
        <title>Draft Genome sequence of the fungus Inonotus baumii.</title>
        <authorList>
            <person name="Zhu H."/>
            <person name="Lin W."/>
        </authorList>
    </citation>
    <scope>NUCLEOTIDE SEQUENCE</scope>
    <source>
        <strain evidence="4">821</strain>
    </source>
</reference>
<gene>
    <name evidence="4" type="ORF">A7U60_g7821</name>
</gene>
<dbReference type="OrthoDB" id="2560628at2759"/>
<feature type="domain" description="DUF7702" evidence="3">
    <location>
        <begin position="4"/>
        <end position="260"/>
    </location>
</feature>
<dbReference type="EMBL" id="LNZH02000211">
    <property type="protein sequence ID" value="OCB85195.1"/>
    <property type="molecule type" value="Genomic_DNA"/>
</dbReference>
<dbReference type="Proteomes" id="UP000757232">
    <property type="component" value="Unassembled WGS sequence"/>
</dbReference>
<dbReference type="Pfam" id="PF24800">
    <property type="entry name" value="DUF7702"/>
    <property type="match status" value="1"/>
</dbReference>
<feature type="transmembrane region" description="Helical" evidence="2">
    <location>
        <begin position="72"/>
        <end position="93"/>
    </location>
</feature>